<dbReference type="GO" id="GO:0017148">
    <property type="term" value="P:negative regulation of translation"/>
    <property type="evidence" value="ECO:0007669"/>
    <property type="project" value="TreeGrafter"/>
</dbReference>
<dbReference type="PIRSF" id="PIRSF002181">
    <property type="entry name" value="Ribosomal_L13"/>
    <property type="match status" value="1"/>
</dbReference>
<accession>A0A699VNF7</accession>
<dbReference type="NCBIfam" id="TIGR01066">
    <property type="entry name" value="rplM_bact"/>
    <property type="match status" value="1"/>
</dbReference>
<dbReference type="GO" id="GO:0003729">
    <property type="term" value="F:mRNA binding"/>
    <property type="evidence" value="ECO:0007669"/>
    <property type="project" value="TreeGrafter"/>
</dbReference>
<name>A0A699VNF7_TANCI</name>
<reference evidence="4" key="1">
    <citation type="journal article" date="2019" name="Sci. Rep.">
        <title>Draft genome of Tanacetum cinerariifolium, the natural source of mosquito coil.</title>
        <authorList>
            <person name="Yamashiro T."/>
            <person name="Shiraishi A."/>
            <person name="Satake H."/>
            <person name="Nakayama K."/>
        </authorList>
    </citation>
    <scope>NUCLEOTIDE SEQUENCE</scope>
</reference>
<sequence length="115" mass="12958">QIANVLRGKHKPSFTPNSDCGDNVIVINSDKLRVTGKKLTEKVYISHSGYPGGQKQRTLREQMGRDSRKAIEHAVKGMLQGNRLGAEQFRNLYVYAGSEHPHEAQQPKVYELKNL</sequence>
<organism evidence="4">
    <name type="scientific">Tanacetum cinerariifolium</name>
    <name type="common">Dalmatian daisy</name>
    <name type="synonym">Chrysanthemum cinerariifolium</name>
    <dbReference type="NCBI Taxonomy" id="118510"/>
    <lineage>
        <taxon>Eukaryota</taxon>
        <taxon>Viridiplantae</taxon>
        <taxon>Streptophyta</taxon>
        <taxon>Embryophyta</taxon>
        <taxon>Tracheophyta</taxon>
        <taxon>Spermatophyta</taxon>
        <taxon>Magnoliopsida</taxon>
        <taxon>eudicotyledons</taxon>
        <taxon>Gunneridae</taxon>
        <taxon>Pentapetalae</taxon>
        <taxon>asterids</taxon>
        <taxon>campanulids</taxon>
        <taxon>Asterales</taxon>
        <taxon>Asteraceae</taxon>
        <taxon>Asteroideae</taxon>
        <taxon>Anthemideae</taxon>
        <taxon>Anthemidinae</taxon>
        <taxon>Tanacetum</taxon>
    </lineage>
</organism>
<dbReference type="GO" id="GO:0022625">
    <property type="term" value="C:cytosolic large ribosomal subunit"/>
    <property type="evidence" value="ECO:0007669"/>
    <property type="project" value="TreeGrafter"/>
</dbReference>
<dbReference type="Pfam" id="PF00572">
    <property type="entry name" value="Ribosomal_L13"/>
    <property type="match status" value="1"/>
</dbReference>
<dbReference type="CDD" id="cd00392">
    <property type="entry name" value="Ribosomal_L13"/>
    <property type="match status" value="1"/>
</dbReference>
<evidence type="ECO:0000256" key="1">
    <source>
        <dbReference type="ARBA" id="ARBA00006227"/>
    </source>
</evidence>
<evidence type="ECO:0000256" key="3">
    <source>
        <dbReference type="ARBA" id="ARBA00023274"/>
    </source>
</evidence>
<comment type="caution">
    <text evidence="4">The sequence shown here is derived from an EMBL/GenBank/DDBJ whole genome shotgun (WGS) entry which is preliminary data.</text>
</comment>
<proteinExistence type="inferred from homology"/>
<dbReference type="PANTHER" id="PTHR11545">
    <property type="entry name" value="RIBOSOMAL PROTEIN L13"/>
    <property type="match status" value="1"/>
</dbReference>
<evidence type="ECO:0000313" key="4">
    <source>
        <dbReference type="EMBL" id="GFD35893.1"/>
    </source>
</evidence>
<protein>
    <submittedName>
        <fullName evidence="4">50S ribosomal protein L13</fullName>
    </submittedName>
</protein>
<gene>
    <name evidence="4" type="ORF">Tci_907862</name>
</gene>
<keyword evidence="2 4" id="KW-0689">Ribosomal protein</keyword>
<dbReference type="GO" id="GO:0006412">
    <property type="term" value="P:translation"/>
    <property type="evidence" value="ECO:0007669"/>
    <property type="project" value="InterPro"/>
</dbReference>
<evidence type="ECO:0000256" key="2">
    <source>
        <dbReference type="ARBA" id="ARBA00022980"/>
    </source>
</evidence>
<keyword evidence="3" id="KW-0687">Ribonucleoprotein</keyword>
<dbReference type="SUPFAM" id="SSF52161">
    <property type="entry name" value="Ribosomal protein L13"/>
    <property type="match status" value="1"/>
</dbReference>
<dbReference type="EMBL" id="BKCJ011464448">
    <property type="protein sequence ID" value="GFD35893.1"/>
    <property type="molecule type" value="Genomic_DNA"/>
</dbReference>
<dbReference type="AlphaFoldDB" id="A0A699VNF7"/>
<feature type="non-terminal residue" evidence="4">
    <location>
        <position position="1"/>
    </location>
</feature>
<dbReference type="Gene3D" id="3.90.1180.10">
    <property type="entry name" value="Ribosomal protein L13"/>
    <property type="match status" value="1"/>
</dbReference>
<dbReference type="InterPro" id="IPR005822">
    <property type="entry name" value="Ribosomal_uL13"/>
</dbReference>
<dbReference type="GO" id="GO:0003735">
    <property type="term" value="F:structural constituent of ribosome"/>
    <property type="evidence" value="ECO:0007669"/>
    <property type="project" value="InterPro"/>
</dbReference>
<comment type="similarity">
    <text evidence="1">Belongs to the universal ribosomal protein uL13 family.</text>
</comment>
<dbReference type="InterPro" id="IPR036899">
    <property type="entry name" value="Ribosomal_uL13_sf"/>
</dbReference>
<dbReference type="PANTHER" id="PTHR11545:SF2">
    <property type="entry name" value="LARGE RIBOSOMAL SUBUNIT PROTEIN UL13M"/>
    <property type="match status" value="1"/>
</dbReference>
<dbReference type="InterPro" id="IPR005823">
    <property type="entry name" value="Ribosomal_uL13_bac-type"/>
</dbReference>